<evidence type="ECO:0000256" key="1">
    <source>
        <dbReference type="ARBA" id="ARBA00022723"/>
    </source>
</evidence>
<evidence type="ECO:0000259" key="5">
    <source>
        <dbReference type="Pfam" id="PF01979"/>
    </source>
</evidence>
<protein>
    <recommendedName>
        <fullName evidence="4">5-methylthioadenosine/S-adenosylhomocysteine deaminase</fullName>
        <shortName evidence="4">MTA/SAH deaminase</shortName>
        <ecNumber evidence="4">3.5.4.28</ecNumber>
        <ecNumber evidence="4">3.5.4.31</ecNumber>
    </recommendedName>
</protein>
<comment type="similarity">
    <text evidence="4">Belongs to the metallo-dependent hydrolases superfamily. MTA/SAH deaminase family.</text>
</comment>
<dbReference type="InterPro" id="IPR006680">
    <property type="entry name" value="Amidohydro-rel"/>
</dbReference>
<dbReference type="InterPro" id="IPR050287">
    <property type="entry name" value="MTA/SAH_deaminase"/>
</dbReference>
<dbReference type="Pfam" id="PF01979">
    <property type="entry name" value="Amidohydro_1"/>
    <property type="match status" value="1"/>
</dbReference>
<organism evidence="6 7">
    <name type="scientific">Crassaminicella indica</name>
    <dbReference type="NCBI Taxonomy" id="2855394"/>
    <lineage>
        <taxon>Bacteria</taxon>
        <taxon>Bacillati</taxon>
        <taxon>Bacillota</taxon>
        <taxon>Clostridia</taxon>
        <taxon>Eubacteriales</taxon>
        <taxon>Clostridiaceae</taxon>
        <taxon>Crassaminicella</taxon>
    </lineage>
</organism>
<feature type="domain" description="Amidohydrolase-related" evidence="5">
    <location>
        <begin position="54"/>
        <end position="400"/>
    </location>
</feature>
<keyword evidence="3 4" id="KW-0862">Zinc</keyword>
<evidence type="ECO:0000256" key="3">
    <source>
        <dbReference type="ARBA" id="ARBA00022833"/>
    </source>
</evidence>
<evidence type="ECO:0000256" key="4">
    <source>
        <dbReference type="HAMAP-Rule" id="MF_01281"/>
    </source>
</evidence>
<comment type="function">
    <text evidence="4">Catalyzes the deamination of 5-methylthioadenosine and S-adenosyl-L-homocysteine into 5-methylthioinosine and S-inosyl-L-homocysteine, respectively. Is also able to deaminate adenosine.</text>
</comment>
<comment type="caution">
    <text evidence="4">Lacks conserved residue(s) required for the propagation of feature annotation.</text>
</comment>
<accession>A0ABX8RAY6</accession>
<feature type="binding site" evidence="4">
    <location>
        <position position="297"/>
    </location>
    <ligand>
        <name>Zn(2+)</name>
        <dbReference type="ChEBI" id="CHEBI:29105"/>
    </ligand>
</feature>
<evidence type="ECO:0000313" key="7">
    <source>
        <dbReference type="Proteomes" id="UP000886818"/>
    </source>
</evidence>
<name>A0ABX8RAY6_9CLOT</name>
<dbReference type="CDD" id="cd01298">
    <property type="entry name" value="ATZ_TRZ_like"/>
    <property type="match status" value="1"/>
</dbReference>
<evidence type="ECO:0000256" key="2">
    <source>
        <dbReference type="ARBA" id="ARBA00022801"/>
    </source>
</evidence>
<feature type="binding site" evidence="4">
    <location>
        <position position="65"/>
    </location>
    <ligand>
        <name>Zn(2+)</name>
        <dbReference type="ChEBI" id="CHEBI:29105"/>
    </ligand>
</feature>
<sequence length="429" mass="48334">MNIFIKNPSVLFFDKEKVFVENKDIAIENGIIKYIGKIPDSFQYDKLIDATDKLVMPGLINTHTHLPMSLFRNFADDLPLWEWLTEKVWPIEPKLTEEIVYWGTLLSIAELIMSGITCFNDMYNFANTVASAAKDAKIRGCICETLFDKTRKHKSNFKETRDLYNKWHQSNNDRIRVFIGPHAPYTCSPDYIEEMLLLAKELNTGIHIHLSESIKEVQDSFNMYGKSPVQHLYDLGLFDVRTLAAHCVHLSDEDIQILKENNVNVLYNPVSNLKLANGFAPIVKMLEKGINISLATDSSCSNNNLNMFEEIKLASLLNKGVTGDSTVVPAKKSLQIATINGAKALGIDDKVGSIEIGKCADIILIDLNKPHLCPRHNLISLLVYSVQASDVDTVIVDGNILMENRKLTTIDLDTVMKNVQLCAEKLIKY</sequence>
<evidence type="ECO:0000313" key="6">
    <source>
        <dbReference type="EMBL" id="QXM06183.1"/>
    </source>
</evidence>
<keyword evidence="2 4" id="KW-0378">Hydrolase</keyword>
<dbReference type="PANTHER" id="PTHR43794:SF11">
    <property type="entry name" value="AMIDOHYDROLASE-RELATED DOMAIN-CONTAINING PROTEIN"/>
    <property type="match status" value="1"/>
</dbReference>
<comment type="catalytic activity">
    <reaction evidence="4">
        <text>S-methyl-5'-thioadenosine + H2O + H(+) = S-methyl-5'-thioinosine + NH4(+)</text>
        <dbReference type="Rhea" id="RHEA:25025"/>
        <dbReference type="ChEBI" id="CHEBI:15377"/>
        <dbReference type="ChEBI" id="CHEBI:15378"/>
        <dbReference type="ChEBI" id="CHEBI:17509"/>
        <dbReference type="ChEBI" id="CHEBI:28938"/>
        <dbReference type="ChEBI" id="CHEBI:48595"/>
        <dbReference type="EC" id="3.5.4.31"/>
    </reaction>
</comment>
<dbReference type="HAMAP" id="MF_01281">
    <property type="entry name" value="MTA_SAH_deamin"/>
    <property type="match status" value="1"/>
</dbReference>
<keyword evidence="1 4" id="KW-0479">Metal-binding</keyword>
<proteinExistence type="inferred from homology"/>
<feature type="binding site" evidence="4">
    <location>
        <position position="92"/>
    </location>
    <ligand>
        <name>substrate</name>
    </ligand>
</feature>
<feature type="binding site" evidence="4">
    <location>
        <position position="212"/>
    </location>
    <ligand>
        <name>substrate</name>
    </ligand>
</feature>
<reference evidence="6" key="1">
    <citation type="submission" date="2021-07" db="EMBL/GenBank/DDBJ databases">
        <title>Complete genome sequence of Crassaminicella sp. 143-21, isolated from a deep-sea hydrothermal vent.</title>
        <authorList>
            <person name="Li X."/>
        </authorList>
    </citation>
    <scope>NUCLEOTIDE SEQUENCE</scope>
    <source>
        <strain evidence="6">143-21</strain>
    </source>
</reference>
<dbReference type="Proteomes" id="UP000886818">
    <property type="component" value="Chromosome"/>
</dbReference>
<dbReference type="InterPro" id="IPR023512">
    <property type="entry name" value="Deaminase_MtaD/DadD"/>
</dbReference>
<feature type="binding site" evidence="4">
    <location>
        <position position="209"/>
    </location>
    <ligand>
        <name>Zn(2+)</name>
        <dbReference type="ChEBI" id="CHEBI:29105"/>
    </ligand>
</feature>
<comment type="cofactor">
    <cofactor evidence="4">
        <name>Zn(2+)</name>
        <dbReference type="ChEBI" id="CHEBI:29105"/>
    </cofactor>
    <text evidence="4">Binds 1 zinc ion per subunit.</text>
</comment>
<feature type="binding site" evidence="4">
    <location>
        <position position="182"/>
    </location>
    <ligand>
        <name>substrate</name>
    </ligand>
</feature>
<dbReference type="EC" id="3.5.4.31" evidence="4"/>
<dbReference type="RefSeq" id="WP_218282880.1">
    <property type="nucleotide sequence ID" value="NZ_CP078093.1"/>
</dbReference>
<keyword evidence="7" id="KW-1185">Reference proteome</keyword>
<comment type="catalytic activity">
    <reaction evidence="4">
        <text>S-adenosyl-L-homocysteine + H2O + H(+) = S-inosyl-L-homocysteine + NH4(+)</text>
        <dbReference type="Rhea" id="RHEA:20716"/>
        <dbReference type="ChEBI" id="CHEBI:15377"/>
        <dbReference type="ChEBI" id="CHEBI:15378"/>
        <dbReference type="ChEBI" id="CHEBI:28938"/>
        <dbReference type="ChEBI" id="CHEBI:57856"/>
        <dbReference type="ChEBI" id="CHEBI:57985"/>
        <dbReference type="EC" id="3.5.4.28"/>
    </reaction>
</comment>
<dbReference type="EMBL" id="CP078093">
    <property type="protein sequence ID" value="QXM06183.1"/>
    <property type="molecule type" value="Genomic_DNA"/>
</dbReference>
<dbReference type="PANTHER" id="PTHR43794">
    <property type="entry name" value="AMINOHYDROLASE SSNA-RELATED"/>
    <property type="match status" value="1"/>
</dbReference>
<feature type="binding site" evidence="4">
    <location>
        <position position="297"/>
    </location>
    <ligand>
        <name>substrate</name>
    </ligand>
</feature>
<gene>
    <name evidence="4" type="primary">mtaD</name>
    <name evidence="6" type="ORF">KVH43_12680</name>
</gene>
<feature type="binding site" evidence="4">
    <location>
        <position position="63"/>
    </location>
    <ligand>
        <name>Zn(2+)</name>
        <dbReference type="ChEBI" id="CHEBI:29105"/>
    </ligand>
</feature>
<dbReference type="EC" id="3.5.4.28" evidence="4"/>